<evidence type="ECO:0000313" key="3">
    <source>
        <dbReference type="Proteomes" id="UP001500738"/>
    </source>
</evidence>
<keyword evidence="3" id="KW-1185">Reference proteome</keyword>
<feature type="signal peptide" evidence="1">
    <location>
        <begin position="1"/>
        <end position="24"/>
    </location>
</feature>
<evidence type="ECO:0000313" key="2">
    <source>
        <dbReference type="EMBL" id="GAA0867006.1"/>
    </source>
</evidence>
<name>A0ABN1MC71_9SPHN</name>
<reference evidence="2 3" key="1">
    <citation type="journal article" date="2019" name="Int. J. Syst. Evol. Microbiol.">
        <title>The Global Catalogue of Microorganisms (GCM) 10K type strain sequencing project: providing services to taxonomists for standard genome sequencing and annotation.</title>
        <authorList>
            <consortium name="The Broad Institute Genomics Platform"/>
            <consortium name="The Broad Institute Genome Sequencing Center for Infectious Disease"/>
            <person name="Wu L."/>
            <person name="Ma J."/>
        </authorList>
    </citation>
    <scope>NUCLEOTIDE SEQUENCE [LARGE SCALE GENOMIC DNA]</scope>
    <source>
        <strain evidence="2 3">JCM 15910</strain>
    </source>
</reference>
<sequence>MFRLRLMLLALLAFCLGAAVPASAAVTVSFYSHDFGDRFPHAFIVVKGRLDGSGQVVDNNFGFTAKNVSPAILLGSVKGYVQTSQPDYIAKSDRQFSVTVDDATYGRLIAKVREWQDRKQPSYSLNKANCVHFVMELAEVVGLRVNRKSKYFKKPKTFLIEVRELNPALG</sequence>
<protein>
    <recommendedName>
        <fullName evidence="4">DUF4105 domain-containing protein</fullName>
    </recommendedName>
</protein>
<organism evidence="2 3">
    <name type="scientific">Sphingopyxis soli</name>
    <dbReference type="NCBI Taxonomy" id="592051"/>
    <lineage>
        <taxon>Bacteria</taxon>
        <taxon>Pseudomonadati</taxon>
        <taxon>Pseudomonadota</taxon>
        <taxon>Alphaproteobacteria</taxon>
        <taxon>Sphingomonadales</taxon>
        <taxon>Sphingomonadaceae</taxon>
        <taxon>Sphingopyxis</taxon>
    </lineage>
</organism>
<evidence type="ECO:0000256" key="1">
    <source>
        <dbReference type="SAM" id="SignalP"/>
    </source>
</evidence>
<evidence type="ECO:0008006" key="4">
    <source>
        <dbReference type="Google" id="ProtNLM"/>
    </source>
</evidence>
<accession>A0ABN1MC71</accession>
<gene>
    <name evidence="2" type="ORF">GCM10009115_33180</name>
</gene>
<dbReference type="EMBL" id="BAAAFE010000010">
    <property type="protein sequence ID" value="GAA0867006.1"/>
    <property type="molecule type" value="Genomic_DNA"/>
</dbReference>
<dbReference type="RefSeq" id="WP_215349720.1">
    <property type="nucleotide sequence ID" value="NZ_JAFMTR010000012.1"/>
</dbReference>
<comment type="caution">
    <text evidence="2">The sequence shown here is derived from an EMBL/GenBank/DDBJ whole genome shotgun (WGS) entry which is preliminary data.</text>
</comment>
<proteinExistence type="predicted"/>
<keyword evidence="1" id="KW-0732">Signal</keyword>
<dbReference type="Proteomes" id="UP001500738">
    <property type="component" value="Unassembled WGS sequence"/>
</dbReference>
<feature type="chain" id="PRO_5046728605" description="DUF4105 domain-containing protein" evidence="1">
    <location>
        <begin position="25"/>
        <end position="170"/>
    </location>
</feature>